<feature type="transmembrane region" description="Helical" evidence="1">
    <location>
        <begin position="72"/>
        <end position="96"/>
    </location>
</feature>
<feature type="transmembrane region" description="Helical" evidence="1">
    <location>
        <begin position="127"/>
        <end position="144"/>
    </location>
</feature>
<dbReference type="EMBL" id="LTBA01000044">
    <property type="protein sequence ID" value="KYH31680.1"/>
    <property type="molecule type" value="Genomic_DNA"/>
</dbReference>
<evidence type="ECO:0008006" key="4">
    <source>
        <dbReference type="Google" id="ProtNLM"/>
    </source>
</evidence>
<feature type="transmembrane region" description="Helical" evidence="1">
    <location>
        <begin position="156"/>
        <end position="177"/>
    </location>
</feature>
<dbReference type="InterPro" id="IPR011470">
    <property type="entry name" value="DUF1576"/>
</dbReference>
<feature type="transmembrane region" description="Helical" evidence="1">
    <location>
        <begin position="189"/>
        <end position="214"/>
    </location>
</feature>
<proteinExistence type="predicted"/>
<keyword evidence="1" id="KW-1133">Transmembrane helix</keyword>
<dbReference type="RefSeq" id="WP_066826868.1">
    <property type="nucleotide sequence ID" value="NZ_LTBA01000044.1"/>
</dbReference>
<gene>
    <name evidence="2" type="ORF">CLTEP_23430</name>
</gene>
<reference evidence="2 3" key="1">
    <citation type="submission" date="2016-02" db="EMBL/GenBank/DDBJ databases">
        <title>Genome sequence of Clostridium tepidiprofundi DSM 19306.</title>
        <authorList>
            <person name="Poehlein A."/>
            <person name="Daniel R."/>
        </authorList>
    </citation>
    <scope>NUCLEOTIDE SEQUENCE [LARGE SCALE GENOMIC DNA]</scope>
    <source>
        <strain evidence="2 3">DSM 19306</strain>
    </source>
</reference>
<feature type="transmembrane region" description="Helical" evidence="1">
    <location>
        <begin position="391"/>
        <end position="412"/>
    </location>
</feature>
<evidence type="ECO:0000313" key="3">
    <source>
        <dbReference type="Proteomes" id="UP000075531"/>
    </source>
</evidence>
<protein>
    <recommendedName>
        <fullName evidence="4">DUF1576 domain-containing protein</fullName>
    </recommendedName>
</protein>
<dbReference type="OrthoDB" id="9776502at2"/>
<keyword evidence="3" id="KW-1185">Reference proteome</keyword>
<feature type="transmembrane region" description="Helical" evidence="1">
    <location>
        <begin position="102"/>
        <end position="120"/>
    </location>
</feature>
<keyword evidence="1" id="KW-0812">Transmembrane</keyword>
<feature type="transmembrane region" description="Helical" evidence="1">
    <location>
        <begin position="326"/>
        <end position="351"/>
    </location>
</feature>
<organism evidence="2 3">
    <name type="scientific">Clostridium tepidiprofundi DSM 19306</name>
    <dbReference type="NCBI Taxonomy" id="1121338"/>
    <lineage>
        <taxon>Bacteria</taxon>
        <taxon>Bacillati</taxon>
        <taxon>Bacillota</taxon>
        <taxon>Clostridia</taxon>
        <taxon>Eubacteriales</taxon>
        <taxon>Clostridiaceae</taxon>
        <taxon>Clostridium</taxon>
    </lineage>
</organism>
<name>A0A151AVV5_9CLOT</name>
<sequence>MEIKIKRKMYKTYYILLAYFIFFIVFGFIMSSPHEILEGFKKILFQSNILITDYIELGGIGAAFINSGLLSITCLFIIVMLGLKPNGAIVAALWLISGFGLFGKNIINVWPVIFGVWLYSKYQKEHFLNYVLIALFGTTLSPTFNEFSFTGIFPLWQGIIFGILTSVFIGFILPPLASYCIKLHQGYSLYNTGFAAGLLGTVLMSFLRLFGINFNNRLLWSTGHNLLFGTFLSILFISMIIIGYILNNKSFKNLFKILEQPGRLITDFFLIYGKGSSFINMGILGLVFTVFIVVIGADLNGPTIGGIFTIVGFGSFGKHIKNTIPVALGALLASFLSIWNLTSPGLILAILFSTNLAPISGHFGWEFGMISGFIHVCIVMQIGYLHGGINLYNNGFSGGIVAIILVPIISAFRQKFISGVDELKKDKDY</sequence>
<evidence type="ECO:0000313" key="2">
    <source>
        <dbReference type="EMBL" id="KYH31680.1"/>
    </source>
</evidence>
<dbReference type="STRING" id="1121338.CLTEP_23430"/>
<feature type="transmembrane region" description="Helical" evidence="1">
    <location>
        <begin position="12"/>
        <end position="31"/>
    </location>
</feature>
<evidence type="ECO:0000256" key="1">
    <source>
        <dbReference type="SAM" id="Phobius"/>
    </source>
</evidence>
<dbReference type="AlphaFoldDB" id="A0A151AVV5"/>
<dbReference type="Pfam" id="PF07613">
    <property type="entry name" value="DUF1576"/>
    <property type="match status" value="2"/>
</dbReference>
<keyword evidence="1" id="KW-0472">Membrane</keyword>
<accession>A0A151AVV5</accession>
<feature type="transmembrane region" description="Helical" evidence="1">
    <location>
        <begin position="278"/>
        <end position="297"/>
    </location>
</feature>
<feature type="transmembrane region" description="Helical" evidence="1">
    <location>
        <begin position="43"/>
        <end position="65"/>
    </location>
</feature>
<dbReference type="PATRIC" id="fig|1121338.3.peg.2424"/>
<comment type="caution">
    <text evidence="2">The sequence shown here is derived from an EMBL/GenBank/DDBJ whole genome shotgun (WGS) entry which is preliminary data.</text>
</comment>
<dbReference type="Proteomes" id="UP000075531">
    <property type="component" value="Unassembled WGS sequence"/>
</dbReference>
<feature type="transmembrane region" description="Helical" evidence="1">
    <location>
        <begin position="226"/>
        <end position="246"/>
    </location>
</feature>
<feature type="transmembrane region" description="Helical" evidence="1">
    <location>
        <begin position="363"/>
        <end position="385"/>
    </location>
</feature>